<organism evidence="3 4">
    <name type="scientific">Bradyrhizobium erythrophlei</name>
    <dbReference type="NCBI Taxonomy" id="1437360"/>
    <lineage>
        <taxon>Bacteria</taxon>
        <taxon>Pseudomonadati</taxon>
        <taxon>Pseudomonadota</taxon>
        <taxon>Alphaproteobacteria</taxon>
        <taxon>Hyphomicrobiales</taxon>
        <taxon>Nitrobacteraceae</taxon>
        <taxon>Bradyrhizobium</taxon>
    </lineage>
</organism>
<dbReference type="AlphaFoldDB" id="A0A1M5PU90"/>
<dbReference type="PANTHER" id="PTHR12302:SF26">
    <property type="entry name" value="BLR1266 PROTEIN"/>
    <property type="match status" value="1"/>
</dbReference>
<dbReference type="Gene3D" id="2.40.50.90">
    <property type="match status" value="1"/>
</dbReference>
<evidence type="ECO:0000259" key="2">
    <source>
        <dbReference type="PROSITE" id="PS50830"/>
    </source>
</evidence>
<protein>
    <submittedName>
        <fullName evidence="3">Endonuclease YncB, thermonuclease family</fullName>
    </submittedName>
</protein>
<dbReference type="OrthoDB" id="9805504at2"/>
<dbReference type="InterPro" id="IPR035437">
    <property type="entry name" value="SNase_OB-fold_sf"/>
</dbReference>
<dbReference type="PANTHER" id="PTHR12302">
    <property type="entry name" value="EBNA2 BINDING PROTEIN P100"/>
    <property type="match status" value="1"/>
</dbReference>
<dbReference type="Pfam" id="PF00565">
    <property type="entry name" value="SNase"/>
    <property type="match status" value="1"/>
</dbReference>
<keyword evidence="1" id="KW-0732">Signal</keyword>
<evidence type="ECO:0000313" key="4">
    <source>
        <dbReference type="Proteomes" id="UP000190675"/>
    </source>
</evidence>
<dbReference type="Proteomes" id="UP000190675">
    <property type="component" value="Chromosome I"/>
</dbReference>
<name>A0A1M5PU90_9BRAD</name>
<proteinExistence type="predicted"/>
<dbReference type="InterPro" id="IPR016071">
    <property type="entry name" value="Staphylococal_nuclease_OB-fold"/>
</dbReference>
<keyword evidence="3" id="KW-0540">Nuclease</keyword>
<feature type="signal peptide" evidence="1">
    <location>
        <begin position="1"/>
        <end position="32"/>
    </location>
</feature>
<dbReference type="GO" id="GO:0004519">
    <property type="term" value="F:endonuclease activity"/>
    <property type="evidence" value="ECO:0007669"/>
    <property type="project" value="UniProtKB-KW"/>
</dbReference>
<dbReference type="EMBL" id="LT670818">
    <property type="protein sequence ID" value="SHH05368.1"/>
    <property type="molecule type" value="Genomic_DNA"/>
</dbReference>
<dbReference type="PROSITE" id="PS50830">
    <property type="entry name" value="TNASE_3"/>
    <property type="match status" value="1"/>
</dbReference>
<feature type="domain" description="TNase-like" evidence="2">
    <location>
        <begin position="42"/>
        <end position="158"/>
    </location>
</feature>
<dbReference type="SMART" id="SM00318">
    <property type="entry name" value="SNc"/>
    <property type="match status" value="1"/>
</dbReference>
<dbReference type="RefSeq" id="WP_079568617.1">
    <property type="nucleotide sequence ID" value="NZ_LT670818.1"/>
</dbReference>
<keyword evidence="3" id="KW-0255">Endonuclease</keyword>
<accession>A0A1M5PU90</accession>
<sequence>MRVFHRFPHNRARIGGCSLAVALVLAAGIAAAADDLTGQASIIDGDTLEIHGNRIRLWGIDAPESSQLCRGDDSIQYRCGAKAANELDSFIAGRPVSCIPISLDRYGRTVATCSVQEADLGEWLVRNGLALDWPQYSKGRFGAIQREAEQAGRGIWAGSYVKPWLYRVCIRAGGKPGDCSDDANAHP</sequence>
<gene>
    <name evidence="3" type="ORF">SAMN05444169_5477</name>
</gene>
<evidence type="ECO:0000313" key="3">
    <source>
        <dbReference type="EMBL" id="SHH05368.1"/>
    </source>
</evidence>
<evidence type="ECO:0000256" key="1">
    <source>
        <dbReference type="SAM" id="SignalP"/>
    </source>
</evidence>
<dbReference type="SUPFAM" id="SSF50199">
    <property type="entry name" value="Staphylococcal nuclease"/>
    <property type="match status" value="1"/>
</dbReference>
<reference evidence="3 4" key="1">
    <citation type="submission" date="2016-11" db="EMBL/GenBank/DDBJ databases">
        <authorList>
            <person name="Jaros S."/>
            <person name="Januszkiewicz K."/>
            <person name="Wedrychowicz H."/>
        </authorList>
    </citation>
    <scope>NUCLEOTIDE SEQUENCE [LARGE SCALE GENOMIC DNA]</scope>
    <source>
        <strain evidence="3 4">GAS242</strain>
    </source>
</reference>
<keyword evidence="3" id="KW-0378">Hydrolase</keyword>
<feature type="chain" id="PRO_5012409442" evidence="1">
    <location>
        <begin position="33"/>
        <end position="187"/>
    </location>
</feature>